<evidence type="ECO:0000313" key="11">
    <source>
        <dbReference type="EMBL" id="SAY65161.1"/>
    </source>
</evidence>
<dbReference type="Proteomes" id="UP001139644">
    <property type="component" value="Unassembled WGS sequence"/>
</dbReference>
<dbReference type="EMBL" id="NGLB01000001">
    <property type="protein sequence ID" value="OTN98917.1"/>
    <property type="molecule type" value="Genomic_DNA"/>
</dbReference>
<reference evidence="7 16" key="6">
    <citation type="submission" date="2017-10" db="EMBL/GenBank/DDBJ databases">
        <title>Draft genomes of the Enterococcus faecium isolated from human feces before and after Helicobacter pylori eradication therapy.</title>
        <authorList>
            <person name="Prianichniikov N.A."/>
            <person name="Glushchenko O.E."/>
            <person name="Malakhova M.V."/>
        </authorList>
    </citation>
    <scope>NUCLEOTIDE SEQUENCE [LARGE SCALE GENOMIC DNA]</scope>
    <source>
        <strain evidence="7 16">Hp_5-7</strain>
    </source>
</reference>
<evidence type="ECO:0000313" key="15">
    <source>
        <dbReference type="Proteomes" id="UP000194737"/>
    </source>
</evidence>
<dbReference type="GO" id="GO:0046872">
    <property type="term" value="F:metal ion binding"/>
    <property type="evidence" value="ECO:0007669"/>
    <property type="project" value="InterPro"/>
</dbReference>
<dbReference type="PANTHER" id="PTHR33677">
    <property type="entry name" value="TRANSCRIPTIONAL REPRESSOR FRMR-RELATED"/>
    <property type="match status" value="1"/>
</dbReference>
<dbReference type="AlphaFoldDB" id="A0A132P6Z7"/>
<gene>
    <name evidence="11" type="primary">frmR</name>
    <name evidence="6" type="ORF">A5804_000400</name>
    <name evidence="2" type="ORF">AWT83_06280</name>
    <name evidence="5" type="ORF">B1P95_00070</name>
    <name evidence="7" type="ORF">CQR37_01280</name>
    <name evidence="10" type="ORF">CYQ77_11835</name>
    <name evidence="8" type="ORF">DKP91_11495</name>
    <name evidence="11" type="ORF">DTPHA_600158</name>
    <name evidence="9" type="ORF">EB12_01750</name>
    <name evidence="1" type="ORF">GBM73_07985</name>
    <name evidence="3" type="ORF">KYX88_03200</name>
    <name evidence="4" type="ORF">P6Z85_04140</name>
</gene>
<evidence type="ECO:0000313" key="1">
    <source>
        <dbReference type="EMBL" id="KAB7577260.1"/>
    </source>
</evidence>
<dbReference type="EMBL" id="WEFP01000001">
    <property type="protein sequence ID" value="KAB7577260.1"/>
    <property type="molecule type" value="Genomic_DNA"/>
</dbReference>
<evidence type="ECO:0000313" key="7">
    <source>
        <dbReference type="EMBL" id="PHL22780.1"/>
    </source>
</evidence>
<evidence type="ECO:0000313" key="6">
    <source>
        <dbReference type="EMBL" id="OTN98917.1"/>
    </source>
</evidence>
<dbReference type="Proteomes" id="UP000070452">
    <property type="component" value="Unassembled WGS sequence"/>
</dbReference>
<protein>
    <submittedName>
        <fullName evidence="1">Metal-sensitive transcriptional regulator</fullName>
    </submittedName>
    <submittedName>
        <fullName evidence="11">Regulator protein FrmR</fullName>
    </submittedName>
</protein>
<dbReference type="InterPro" id="IPR003735">
    <property type="entry name" value="Metal_Tscrpt_repr"/>
</dbReference>
<reference evidence="11 13" key="3">
    <citation type="submission" date="2016-04" db="EMBL/GenBank/DDBJ databases">
        <authorList>
            <person name="Millard A."/>
        </authorList>
    </citation>
    <scope>NUCLEOTIDE SEQUENCE [LARGE SCALE GENOMIC DNA]</scope>
    <source>
        <strain evidence="11">Isolate 22</strain>
    </source>
</reference>
<evidence type="ECO:0000313" key="14">
    <source>
        <dbReference type="Proteomes" id="UP000191171"/>
    </source>
</evidence>
<evidence type="ECO:0000313" key="5">
    <source>
        <dbReference type="EMBL" id="OOL84134.1"/>
    </source>
</evidence>
<evidence type="ECO:0000313" key="16">
    <source>
        <dbReference type="Proteomes" id="UP000224303"/>
    </source>
</evidence>
<dbReference type="PANTHER" id="PTHR33677:SF5">
    <property type="entry name" value="TRANSCRIPTIONAL REPRESSOR FRMR"/>
    <property type="match status" value="1"/>
</dbReference>
<dbReference type="Proteomes" id="UP000194737">
    <property type="component" value="Unassembled WGS sequence"/>
</dbReference>
<dbReference type="STRING" id="1352.AL014_10340"/>
<reference evidence="8 17" key="8">
    <citation type="submission" date="2018-05" db="EMBL/GenBank/DDBJ databases">
        <title>Vancomycin-resistant Enterococcus faecium strain from Chelyabinsk, Russia.</title>
        <authorList>
            <person name="Gostev V."/>
            <person name="Goncharov A."/>
            <person name="Kolodzhieva V."/>
            <person name="Suvorov A."/>
            <person name="Sidorenko S."/>
            <person name="Zueva L."/>
        </authorList>
    </citation>
    <scope>NUCLEOTIDE SEQUENCE [LARGE SCALE GENOMIC DNA]</scope>
    <source>
        <strain evidence="8 17">20</strain>
    </source>
</reference>
<reference evidence="9 18" key="1">
    <citation type="submission" date="2015-06" db="EMBL/GenBank/DDBJ databases">
        <title>The Genome Sequence of Enterococcus faecium 131EA1.</title>
        <authorList>
            <consortium name="The Broad Institute Genomics Platform"/>
            <consortium name="The Broad Institute Genome Sequencing Center for Infectious Disease"/>
            <person name="Earl A.M."/>
            <person name="Van Tyne D."/>
            <person name="Lebreton F."/>
            <person name="Saavedra J.T."/>
            <person name="Gilmore M.S."/>
            <person name="Manson Mcguire A."/>
            <person name="Clock S."/>
            <person name="Crupain M."/>
            <person name="Rangan U."/>
            <person name="Young S."/>
            <person name="Abouelleil A."/>
            <person name="Cao P."/>
            <person name="Chapman S.B."/>
            <person name="Griggs A."/>
            <person name="Priest M."/>
            <person name="Shea T."/>
            <person name="Wortman J."/>
            <person name="Nusbaum C."/>
            <person name="Birren B."/>
        </authorList>
    </citation>
    <scope>NUCLEOTIDE SEQUENCE [LARGE SCALE GENOMIC DNA]</scope>
    <source>
        <strain evidence="9 18">131EA1</strain>
    </source>
</reference>
<evidence type="ECO:0000313" key="17">
    <source>
        <dbReference type="Proteomes" id="UP000249070"/>
    </source>
</evidence>
<dbReference type="Proteomes" id="UP000469871">
    <property type="component" value="Unassembled WGS sequence"/>
</dbReference>
<dbReference type="OMA" id="ECMSHND"/>
<reference evidence="1 20" key="9">
    <citation type="submission" date="2019-10" db="EMBL/GenBank/DDBJ databases">
        <title>Evolutionary dynamics of vancomycin-resistant Enterococcus faecium during gastrointestinal tract colonization and bloodstream infection in immunocompromised pediatric patients.</title>
        <authorList>
            <person name="Chilambi G.S."/>
            <person name="Nordstrom H.R."/>
            <person name="Evans D.R."/>
            <person name="Ferrolino J."/>
            <person name="Hayden R.T."/>
            <person name="Maron G.M."/>
            <person name="Vo A.N."/>
            <person name="Gilmore M.S."/>
            <person name="Wolf J."/>
            <person name="Rosch J.W."/>
            <person name="Van Tyne D."/>
        </authorList>
    </citation>
    <scope>NUCLEOTIDE SEQUENCE [LARGE SCALE GENOMIC DNA]</scope>
    <source>
        <strain evidence="1 20">VRECG27</strain>
    </source>
</reference>
<dbReference type="PATRIC" id="fig|1352.1358.peg.325"/>
<reference evidence="10 19" key="7">
    <citation type="submission" date="2017-12" db="EMBL/GenBank/DDBJ databases">
        <title>A pool of 800 enterococci isolated from chicken carcass rinse samples from New Zealand.</title>
        <authorList>
            <person name="Zhang J."/>
            <person name="Rogers L."/>
            <person name="Midwinter A."/>
            <person name="French N."/>
        </authorList>
    </citation>
    <scope>NUCLEOTIDE SEQUENCE [LARGE SCALE GENOMIC DNA]</scope>
    <source>
        <strain evidence="10 19">EN697</strain>
    </source>
</reference>
<accession>A0A132P6Z7</accession>
<organism evidence="2 12">
    <name type="scientific">Enterococcus faecium</name>
    <name type="common">Streptococcus faecium</name>
    <dbReference type="NCBI Taxonomy" id="1352"/>
    <lineage>
        <taxon>Bacteria</taxon>
        <taxon>Bacillati</taxon>
        <taxon>Bacillota</taxon>
        <taxon>Bacilli</taxon>
        <taxon>Lactobacillales</taxon>
        <taxon>Enterococcaceae</taxon>
        <taxon>Enterococcus</taxon>
    </lineage>
</organism>
<evidence type="ECO:0000313" key="20">
    <source>
        <dbReference type="Proteomes" id="UP000469871"/>
    </source>
</evidence>
<dbReference type="Proteomes" id="UP001260956">
    <property type="component" value="Unassembled WGS sequence"/>
</dbReference>
<dbReference type="InterPro" id="IPR038390">
    <property type="entry name" value="Metal_Tscrpt_repr_sf"/>
</dbReference>
<name>A0A132P6Z7_ENTFC</name>
<dbReference type="EMBL" id="PJVH01000052">
    <property type="protein sequence ID" value="RXU85095.1"/>
    <property type="molecule type" value="Genomic_DNA"/>
</dbReference>
<comment type="caution">
    <text evidence="2">The sequence shown here is derived from an EMBL/GenBank/DDBJ whole genome shotgun (WGS) entry which is preliminary data.</text>
</comment>
<reference evidence="4" key="11">
    <citation type="submission" date="2023-03" db="EMBL/GenBank/DDBJ databases">
        <authorList>
            <person name="Shen W."/>
            <person name="Cai J."/>
        </authorList>
    </citation>
    <scope>NUCLEOTIDE SEQUENCE</scope>
    <source>
        <strain evidence="4">B1010-2</strain>
    </source>
</reference>
<reference evidence="5 14" key="4">
    <citation type="submission" date="2017-02" db="EMBL/GenBank/DDBJ databases">
        <title>Clonality and virulence of isolates of VRE in Hematopoietic Stem Cell Transplanted (HSCT) patients.</title>
        <authorList>
            <person name="Marchi A.P."/>
            <person name="Martins R.C."/>
            <person name="Marie S.K."/>
            <person name="Levin A.S."/>
            <person name="Costa S.F."/>
        </authorList>
    </citation>
    <scope>NUCLEOTIDE SEQUENCE [LARGE SCALE GENOMIC DNA]</scope>
    <source>
        <strain evidence="5 14">LIM1759</strain>
    </source>
</reference>
<dbReference type="EMBL" id="LEQJ01000011">
    <property type="protein sequence ID" value="RBS30001.1"/>
    <property type="molecule type" value="Genomic_DNA"/>
</dbReference>
<evidence type="ECO:0000313" key="9">
    <source>
        <dbReference type="EMBL" id="RBS30001.1"/>
    </source>
</evidence>
<evidence type="ECO:0000313" key="2">
    <source>
        <dbReference type="EMBL" id="KWX18094.1"/>
    </source>
</evidence>
<evidence type="ECO:0000313" key="12">
    <source>
        <dbReference type="Proteomes" id="UP000070452"/>
    </source>
</evidence>
<dbReference type="EMBL" id="JARPTX010000009">
    <property type="protein sequence ID" value="MDT2369378.1"/>
    <property type="molecule type" value="Genomic_DNA"/>
</dbReference>
<sequence>MEIDNKNILNRLKRTEGQIRGIQKMIEDEKECMDVITQLSAVRSSIDRVMGMIVADNLKNCFEKPDSNPEEQAAKLEQAIKMIIKK</sequence>
<dbReference type="EMBL" id="PCGC01000002">
    <property type="protein sequence ID" value="PHL22780.1"/>
    <property type="molecule type" value="Genomic_DNA"/>
</dbReference>
<dbReference type="Proteomes" id="UP000289562">
    <property type="component" value="Unassembled WGS sequence"/>
</dbReference>
<evidence type="ECO:0000313" key="3">
    <source>
        <dbReference type="EMBL" id="MBX4221855.1"/>
    </source>
</evidence>
<dbReference type="Gene3D" id="1.20.58.1000">
    <property type="entry name" value="Metal-sensitive repressor, helix protomer"/>
    <property type="match status" value="1"/>
</dbReference>
<dbReference type="EMBL" id="FKLM01000002">
    <property type="protein sequence ID" value="SAY65161.1"/>
    <property type="molecule type" value="Genomic_DNA"/>
</dbReference>
<dbReference type="EMBL" id="QHGU01000067">
    <property type="protein sequence ID" value="PZM55055.1"/>
    <property type="molecule type" value="Genomic_DNA"/>
</dbReference>
<proteinExistence type="predicted"/>
<dbReference type="Proteomes" id="UP000191171">
    <property type="component" value="Unassembled WGS sequence"/>
</dbReference>
<dbReference type="RefSeq" id="WP_002294653.1">
    <property type="nucleotide sequence ID" value="NZ_AP019394.1"/>
</dbReference>
<dbReference type="GO" id="GO:0003677">
    <property type="term" value="F:DNA binding"/>
    <property type="evidence" value="ECO:0007669"/>
    <property type="project" value="InterPro"/>
</dbReference>
<dbReference type="GO" id="GO:0045892">
    <property type="term" value="P:negative regulation of DNA-templated transcription"/>
    <property type="evidence" value="ECO:0007669"/>
    <property type="project" value="UniProtKB-ARBA"/>
</dbReference>
<dbReference type="EMBL" id="MVGJ01000001">
    <property type="protein sequence ID" value="OOL84134.1"/>
    <property type="molecule type" value="Genomic_DNA"/>
</dbReference>
<evidence type="ECO:0000313" key="19">
    <source>
        <dbReference type="Proteomes" id="UP000289562"/>
    </source>
</evidence>
<dbReference type="EMBL" id="JAIFOC010000024">
    <property type="protein sequence ID" value="MBX4221855.1"/>
    <property type="molecule type" value="Genomic_DNA"/>
</dbReference>
<reference evidence="3" key="10">
    <citation type="journal article" date="2022" name="J. Anim. Sci.">
        <title>Whole genome sequence analyses-based assessment of virulence potential and antimicrobial susceptibilities and resistance of Enterococcus faecium strains isolated from commercial swine and cattle probiotic products.</title>
        <authorList>
            <person name="Shridhar P.B."/>
            <person name="Amachawadi R.G."/>
            <person name="Tokach M."/>
            <person name="Patel I."/>
            <person name="Gangiredla J."/>
            <person name="Mammel M."/>
            <person name="Nagaraja T.G."/>
        </authorList>
    </citation>
    <scope>NUCLEOTIDE SEQUENCE</scope>
    <source>
        <strain evidence="3">EF215</strain>
    </source>
</reference>
<evidence type="ECO:0000313" key="10">
    <source>
        <dbReference type="EMBL" id="RXU85095.1"/>
    </source>
</evidence>
<evidence type="ECO:0000313" key="4">
    <source>
        <dbReference type="EMBL" id="MDT2369378.1"/>
    </source>
</evidence>
<dbReference type="GeneID" id="66453329"/>
<dbReference type="Proteomes" id="UP000224303">
    <property type="component" value="Unassembled WGS sequence"/>
</dbReference>
<dbReference type="EMBL" id="LRHK01000001">
    <property type="protein sequence ID" value="KWX18094.1"/>
    <property type="molecule type" value="Genomic_DNA"/>
</dbReference>
<dbReference type="Proteomes" id="UP000183509">
    <property type="component" value="Unassembled WGS sequence"/>
</dbReference>
<evidence type="ECO:0000313" key="13">
    <source>
        <dbReference type="Proteomes" id="UP000183509"/>
    </source>
</evidence>
<dbReference type="Pfam" id="PF02583">
    <property type="entry name" value="Trns_repr_metal"/>
    <property type="match status" value="1"/>
</dbReference>
<evidence type="ECO:0000313" key="18">
    <source>
        <dbReference type="Proteomes" id="UP000253144"/>
    </source>
</evidence>
<dbReference type="Proteomes" id="UP000253144">
    <property type="component" value="Unassembled WGS sequence"/>
</dbReference>
<reference evidence="2 12" key="2">
    <citation type="submission" date="2016-01" db="EMBL/GenBank/DDBJ databases">
        <title>Molecular Mechanisms for transfer of large genomic segments between Enterococcus faecium strains.</title>
        <authorList>
            <person name="Garcia-Solache M.A."/>
            <person name="Lebreton F."/>
            <person name="Mclaughlin R.E."/>
            <person name="Whiteaker J.D."/>
            <person name="Gilmore M.S."/>
            <person name="Rice L.B."/>
        </authorList>
    </citation>
    <scope>NUCLEOTIDE SEQUENCE [LARGE SCALE GENOMIC DNA]</scope>
    <source>
        <strain evidence="2 12">D344RRF x C68</strain>
    </source>
</reference>
<evidence type="ECO:0000313" key="8">
    <source>
        <dbReference type="EMBL" id="PZM55055.1"/>
    </source>
</evidence>
<reference evidence="6 15" key="5">
    <citation type="submission" date="2017-05" db="EMBL/GenBank/DDBJ databases">
        <title>The Genome Sequence of Enterococcus faecium 6F2_DIV0138.</title>
        <authorList>
            <consortium name="The Broad Institute Genomics Platform"/>
            <consortium name="The Broad Institute Genomic Center for Infectious Diseases"/>
            <person name="Earl A."/>
            <person name="Manson A."/>
            <person name="Schwartman J."/>
            <person name="Gilmore M."/>
            <person name="Abouelleil A."/>
            <person name="Cao P."/>
            <person name="Chapman S."/>
            <person name="Cusick C."/>
            <person name="Shea T."/>
            <person name="Young S."/>
            <person name="Neafsey D."/>
            <person name="Nusbaum C."/>
            <person name="Birren B."/>
        </authorList>
    </citation>
    <scope>NUCLEOTIDE SEQUENCE [LARGE SCALE GENOMIC DNA]</scope>
    <source>
        <strain evidence="6 15">6F2_DIV0138</strain>
    </source>
</reference>
<dbReference type="Proteomes" id="UP000249070">
    <property type="component" value="Unassembled WGS sequence"/>
</dbReference>
<dbReference type="CDD" id="cd10155">
    <property type="entry name" value="BsYrkD-like_DUF156"/>
    <property type="match status" value="1"/>
</dbReference>